<gene>
    <name evidence="11" type="ORF">ABVK25_001645</name>
</gene>
<evidence type="ECO:0000259" key="10">
    <source>
        <dbReference type="PROSITE" id="PS51873"/>
    </source>
</evidence>
<proteinExistence type="predicted"/>
<sequence>MAAIRLHHSSSTPRRPHTWHSRSYPLHYRDDSNSETSVSDSSDQGEKADVHEPQRVRAEIFTNSGAMRPGETDRKRTASHTTRRPSDTRTYPTKESRATVREVPRRQSSQRRHRPDKDEYDEADVYVDKRHRSSKESKEKVRPATMRRSSTTGVASRLREERSYRNRESSRRLSDGRTPSRKQSERRPYQNERKFSPVRREIRSTVDNVTETAKDRRHKPPVKRSASLRENSSISLLRPFLSRSKSSTRKLSHSSHNPPLTPRREEKMSQSIFGSFLGSPLGPPKPPKSLKKAESIRRSEAVKKPEPIRKPEPERQVECLTCMSDVSISRSVKLKCGHRMCNSCLRRIFNLSVTDPQHMPPKCCTADAIPLENVDKLFDLKFKKLWNRKYQEYMTKNRIYCPARRCGEWIKPSYIYTDTSGGANHGRKYGRCGRCQTKVCCLCNNKWHSSKECPKDLATQEFIKVAKKEGWQRCYNCKATVELIHGCNHMTCRCRAEFCMICGSQWKTCDCPWFNYEAVEADRLDHMNVPQVPGQFPAANPNPARGYQEELDRRREQERRDEELARRLEGLGLGDPENFYNAEEGFGNAGGHFMNQDFVNRAQHILSGNNNVAQAEAAENLLNEAHNFYQHQRPPAPRPPPLNHNQPQQPQMLRAHTTASRNYNNRPSTRASERVVPRRVNTDYVTEAERHRPVRDPIIREAAPPRTSQLAGITRGRTAEGRVDEWRRHVEGDGGQNEDLIPEGW</sequence>
<feature type="region of interest" description="Disordered" evidence="9">
    <location>
        <begin position="533"/>
        <end position="562"/>
    </location>
</feature>
<feature type="compositionally biased region" description="Basic and acidic residues" evidence="9">
    <location>
        <begin position="182"/>
        <end position="204"/>
    </location>
</feature>
<dbReference type="Gene3D" id="1.20.120.1750">
    <property type="match status" value="1"/>
</dbReference>
<dbReference type="CDD" id="cd20335">
    <property type="entry name" value="BRcat_RBR"/>
    <property type="match status" value="1"/>
</dbReference>
<evidence type="ECO:0000313" key="11">
    <source>
        <dbReference type="EMBL" id="KAL2058027.1"/>
    </source>
</evidence>
<dbReference type="InterPro" id="IPR044066">
    <property type="entry name" value="TRIAD_supradom"/>
</dbReference>
<feature type="compositionally biased region" description="Basic and acidic residues" evidence="9">
    <location>
        <begin position="84"/>
        <end position="105"/>
    </location>
</feature>
<evidence type="ECO:0000256" key="6">
    <source>
        <dbReference type="ARBA" id="ARBA00022771"/>
    </source>
</evidence>
<dbReference type="EMBL" id="JBHFEH010000003">
    <property type="protein sequence ID" value="KAL2058027.1"/>
    <property type="molecule type" value="Genomic_DNA"/>
</dbReference>
<keyword evidence="7" id="KW-0833">Ubl conjugation pathway</keyword>
<feature type="compositionally biased region" description="Basic residues" evidence="9">
    <location>
        <begin position="1"/>
        <end position="20"/>
    </location>
</feature>
<keyword evidence="5" id="KW-0677">Repeat</keyword>
<dbReference type="InterPro" id="IPR002867">
    <property type="entry name" value="IBR_dom"/>
</dbReference>
<comment type="catalytic activity">
    <reaction evidence="1">
        <text>[E2 ubiquitin-conjugating enzyme]-S-ubiquitinyl-L-cysteine + [acceptor protein]-L-lysine = [E2 ubiquitin-conjugating enzyme]-L-cysteine + [acceptor protein]-N(6)-ubiquitinyl-L-lysine.</text>
        <dbReference type="EC" id="2.3.2.31"/>
    </reaction>
</comment>
<evidence type="ECO:0000256" key="3">
    <source>
        <dbReference type="ARBA" id="ARBA00022679"/>
    </source>
</evidence>
<dbReference type="InterPro" id="IPR017907">
    <property type="entry name" value="Znf_RING_CS"/>
</dbReference>
<accession>A0ABR4BJM6</accession>
<keyword evidence="3" id="KW-0808">Transferase</keyword>
<feature type="domain" description="RING-type" evidence="10">
    <location>
        <begin position="315"/>
        <end position="520"/>
    </location>
</feature>
<keyword evidence="6" id="KW-0863">Zinc-finger</keyword>
<evidence type="ECO:0000256" key="2">
    <source>
        <dbReference type="ARBA" id="ARBA00012251"/>
    </source>
</evidence>
<evidence type="ECO:0000256" key="1">
    <source>
        <dbReference type="ARBA" id="ARBA00001798"/>
    </source>
</evidence>
<keyword evidence="12" id="KW-1185">Reference proteome</keyword>
<evidence type="ECO:0000313" key="12">
    <source>
        <dbReference type="Proteomes" id="UP001590951"/>
    </source>
</evidence>
<feature type="compositionally biased region" description="Basic and acidic residues" evidence="9">
    <location>
        <begin position="547"/>
        <end position="562"/>
    </location>
</feature>
<dbReference type="InterPro" id="IPR031127">
    <property type="entry name" value="E3_UB_ligase_RBR"/>
</dbReference>
<feature type="region of interest" description="Disordered" evidence="9">
    <location>
        <begin position="1"/>
        <end position="310"/>
    </location>
</feature>
<dbReference type="PANTHER" id="PTHR11685">
    <property type="entry name" value="RBR FAMILY RING FINGER AND IBR DOMAIN-CONTAINING"/>
    <property type="match status" value="1"/>
</dbReference>
<feature type="region of interest" description="Disordered" evidence="9">
    <location>
        <begin position="630"/>
        <end position="653"/>
    </location>
</feature>
<dbReference type="Pfam" id="PF01485">
    <property type="entry name" value="IBR"/>
    <property type="match status" value="1"/>
</dbReference>
<evidence type="ECO:0000256" key="5">
    <source>
        <dbReference type="ARBA" id="ARBA00022737"/>
    </source>
</evidence>
<dbReference type="InterPro" id="IPR013083">
    <property type="entry name" value="Znf_RING/FYVE/PHD"/>
</dbReference>
<feature type="compositionally biased region" description="Basic and acidic residues" evidence="9">
    <location>
        <begin position="157"/>
        <end position="175"/>
    </location>
</feature>
<reference evidence="11 12" key="1">
    <citation type="submission" date="2024-09" db="EMBL/GenBank/DDBJ databases">
        <title>Rethinking Asexuality: The Enigmatic Case of Functional Sexual Genes in Lepraria (Stereocaulaceae).</title>
        <authorList>
            <person name="Doellman M."/>
            <person name="Sun Y."/>
            <person name="Barcenas-Pena A."/>
            <person name="Lumbsch H.T."/>
            <person name="Grewe F."/>
        </authorList>
    </citation>
    <scope>NUCLEOTIDE SEQUENCE [LARGE SCALE GENOMIC DNA]</scope>
    <source>
        <strain evidence="11 12">Grewe 0041</strain>
    </source>
</reference>
<comment type="caution">
    <text evidence="11">The sequence shown here is derived from an EMBL/GenBank/DDBJ whole genome shotgun (WGS) entry which is preliminary data.</text>
</comment>
<evidence type="ECO:0000256" key="9">
    <source>
        <dbReference type="SAM" id="MobiDB-lite"/>
    </source>
</evidence>
<dbReference type="Gene3D" id="3.30.40.10">
    <property type="entry name" value="Zinc/RING finger domain, C3HC4 (zinc finger)"/>
    <property type="match status" value="1"/>
</dbReference>
<keyword evidence="4" id="KW-0479">Metal-binding</keyword>
<dbReference type="EC" id="2.3.2.31" evidence="2"/>
<feature type="compositionally biased region" description="Basic and acidic residues" evidence="9">
    <location>
        <begin position="44"/>
        <end position="58"/>
    </location>
</feature>
<evidence type="ECO:0000256" key="4">
    <source>
        <dbReference type="ARBA" id="ARBA00022723"/>
    </source>
</evidence>
<organism evidence="11 12">
    <name type="scientific">Lepraria finkii</name>
    <dbReference type="NCBI Taxonomy" id="1340010"/>
    <lineage>
        <taxon>Eukaryota</taxon>
        <taxon>Fungi</taxon>
        <taxon>Dikarya</taxon>
        <taxon>Ascomycota</taxon>
        <taxon>Pezizomycotina</taxon>
        <taxon>Lecanoromycetes</taxon>
        <taxon>OSLEUM clade</taxon>
        <taxon>Lecanoromycetidae</taxon>
        <taxon>Lecanorales</taxon>
        <taxon>Lecanorineae</taxon>
        <taxon>Stereocaulaceae</taxon>
        <taxon>Lepraria</taxon>
    </lineage>
</organism>
<keyword evidence="8" id="KW-0862">Zinc</keyword>
<dbReference type="Proteomes" id="UP001590951">
    <property type="component" value="Unassembled WGS sequence"/>
</dbReference>
<dbReference type="CDD" id="cd22584">
    <property type="entry name" value="Rcat_RBR_unk"/>
    <property type="match status" value="1"/>
</dbReference>
<protein>
    <recommendedName>
        <fullName evidence="2">RBR-type E3 ubiquitin transferase</fullName>
        <ecNumber evidence="2">2.3.2.31</ecNumber>
    </recommendedName>
</protein>
<dbReference type="PROSITE" id="PS00518">
    <property type="entry name" value="ZF_RING_1"/>
    <property type="match status" value="1"/>
</dbReference>
<dbReference type="PROSITE" id="PS51873">
    <property type="entry name" value="TRIAD"/>
    <property type="match status" value="1"/>
</dbReference>
<evidence type="ECO:0000256" key="7">
    <source>
        <dbReference type="ARBA" id="ARBA00022786"/>
    </source>
</evidence>
<name>A0ABR4BJM6_9LECA</name>
<feature type="compositionally biased region" description="Basic and acidic residues" evidence="9">
    <location>
        <begin position="291"/>
        <end position="310"/>
    </location>
</feature>
<dbReference type="SUPFAM" id="SSF57850">
    <property type="entry name" value="RING/U-box"/>
    <property type="match status" value="2"/>
</dbReference>
<evidence type="ECO:0000256" key="8">
    <source>
        <dbReference type="ARBA" id="ARBA00022833"/>
    </source>
</evidence>